<dbReference type="InterPro" id="IPR011006">
    <property type="entry name" value="CheY-like_superfamily"/>
</dbReference>
<dbReference type="Pfam" id="PF04397">
    <property type="entry name" value="LytTR"/>
    <property type="match status" value="1"/>
</dbReference>
<evidence type="ECO:0000259" key="3">
    <source>
        <dbReference type="PROSITE" id="PS50930"/>
    </source>
</evidence>
<protein>
    <submittedName>
        <fullName evidence="4">Response regulator</fullName>
    </submittedName>
</protein>
<evidence type="ECO:0000313" key="4">
    <source>
        <dbReference type="EMBL" id="TGX46052.1"/>
    </source>
</evidence>
<dbReference type="InterPro" id="IPR001789">
    <property type="entry name" value="Sig_transdc_resp-reg_receiver"/>
</dbReference>
<feature type="modified residue" description="4-aspartylphosphate" evidence="1">
    <location>
        <position position="88"/>
    </location>
</feature>
<dbReference type="GO" id="GO:0000156">
    <property type="term" value="F:phosphorelay response regulator activity"/>
    <property type="evidence" value="ECO:0007669"/>
    <property type="project" value="InterPro"/>
</dbReference>
<dbReference type="Proteomes" id="UP000309848">
    <property type="component" value="Unassembled WGS sequence"/>
</dbReference>
<dbReference type="AlphaFoldDB" id="A0A4V3QXD4"/>
<dbReference type="GO" id="GO:0003677">
    <property type="term" value="F:DNA binding"/>
    <property type="evidence" value="ECO:0007669"/>
    <property type="project" value="InterPro"/>
</dbReference>
<dbReference type="PROSITE" id="PS50930">
    <property type="entry name" value="HTH_LYTTR"/>
    <property type="match status" value="1"/>
</dbReference>
<dbReference type="SUPFAM" id="SSF52172">
    <property type="entry name" value="CheY-like"/>
    <property type="match status" value="1"/>
</dbReference>
<dbReference type="Gene3D" id="2.40.50.1020">
    <property type="entry name" value="LytTr DNA-binding domain"/>
    <property type="match status" value="1"/>
</dbReference>
<keyword evidence="1" id="KW-0597">Phosphoprotein</keyword>
<sequence>MISVSRGARAGAPKWRSEYRCTEWEPRLVASNPRPLCALVVDDEAPARRRIADLLRDDRDIATVLTAEHGVAAIETIRQARPDIVFLDVQMPGLDGFGVVEAIGPEHMPLTVFVTAYDHFAIRAFEAEAVDYLLKPFSDRRYERTIERIKERLHDRRAPDPADANGFGPELLRLVAKRASPGEIWDWIAVKSRDTTRLLLTEEIDWIEAAGVYVTVHSKGEAFLYRAGLATVASRLDPFRFVRIHRSHLVNVRSIAFLERRSHGEFEVMLKSGARLMMSRTYRGEVEAILGQPL</sequence>
<dbReference type="SMART" id="SM00448">
    <property type="entry name" value="REC"/>
    <property type="match status" value="1"/>
</dbReference>
<evidence type="ECO:0000256" key="1">
    <source>
        <dbReference type="PROSITE-ProRule" id="PRU00169"/>
    </source>
</evidence>
<dbReference type="SMART" id="SM00850">
    <property type="entry name" value="LytTR"/>
    <property type="match status" value="1"/>
</dbReference>
<dbReference type="InterPro" id="IPR007492">
    <property type="entry name" value="LytTR_DNA-bd_dom"/>
</dbReference>
<keyword evidence="5" id="KW-1185">Reference proteome</keyword>
<comment type="caution">
    <text evidence="4">The sequence shown here is derived from an EMBL/GenBank/DDBJ whole genome shotgun (WGS) entry which is preliminary data.</text>
</comment>
<evidence type="ECO:0000313" key="5">
    <source>
        <dbReference type="Proteomes" id="UP000309848"/>
    </source>
</evidence>
<feature type="domain" description="Response regulatory" evidence="2">
    <location>
        <begin position="37"/>
        <end position="150"/>
    </location>
</feature>
<dbReference type="EMBL" id="SRXU01000001">
    <property type="protein sequence ID" value="TGX46052.1"/>
    <property type="molecule type" value="Genomic_DNA"/>
</dbReference>
<proteinExistence type="predicted"/>
<reference evidence="4 5" key="1">
    <citation type="submission" date="2019-04" db="EMBL/GenBank/DDBJ databases">
        <title>Sphingomonas psychrotolerans sp. nov., isolated from soil in the Tianshan Mountains, Xinjiang, China.</title>
        <authorList>
            <person name="Luo Y."/>
            <person name="Sheng H."/>
        </authorList>
    </citation>
    <scope>NUCLEOTIDE SEQUENCE [LARGE SCALE GENOMIC DNA]</scope>
    <source>
        <strain evidence="4 5">KIS18-15</strain>
    </source>
</reference>
<name>A0A4V3QXD4_9SPHN</name>
<feature type="domain" description="HTH LytTR-type" evidence="3">
    <location>
        <begin position="188"/>
        <end position="292"/>
    </location>
</feature>
<dbReference type="Gene3D" id="3.40.50.2300">
    <property type="match status" value="1"/>
</dbReference>
<dbReference type="PROSITE" id="PS50110">
    <property type="entry name" value="RESPONSE_REGULATORY"/>
    <property type="match status" value="1"/>
</dbReference>
<dbReference type="Pfam" id="PF00072">
    <property type="entry name" value="Response_reg"/>
    <property type="match status" value="1"/>
</dbReference>
<dbReference type="InterPro" id="IPR046947">
    <property type="entry name" value="LytR-like"/>
</dbReference>
<dbReference type="PANTHER" id="PTHR37299">
    <property type="entry name" value="TRANSCRIPTIONAL REGULATOR-RELATED"/>
    <property type="match status" value="1"/>
</dbReference>
<gene>
    <name evidence="4" type="ORF">E5A74_02450</name>
</gene>
<dbReference type="OrthoDB" id="9786101at2"/>
<accession>A0A4V3QXD4</accession>
<organism evidence="4 5">
    <name type="scientific">Sphingomonas naasensis</name>
    <dbReference type="NCBI Taxonomy" id="1344951"/>
    <lineage>
        <taxon>Bacteria</taxon>
        <taxon>Pseudomonadati</taxon>
        <taxon>Pseudomonadota</taxon>
        <taxon>Alphaproteobacteria</taxon>
        <taxon>Sphingomonadales</taxon>
        <taxon>Sphingomonadaceae</taxon>
        <taxon>Sphingomonas</taxon>
    </lineage>
</organism>
<evidence type="ECO:0000259" key="2">
    <source>
        <dbReference type="PROSITE" id="PS50110"/>
    </source>
</evidence>
<dbReference type="PANTHER" id="PTHR37299:SF1">
    <property type="entry name" value="STAGE 0 SPORULATION PROTEIN A HOMOLOG"/>
    <property type="match status" value="1"/>
</dbReference>